<organism evidence="1 2">
    <name type="scientific">Meloidogyne incognita</name>
    <name type="common">Southern root-knot nematode worm</name>
    <name type="synonym">Oxyuris incognita</name>
    <dbReference type="NCBI Taxonomy" id="6306"/>
    <lineage>
        <taxon>Eukaryota</taxon>
        <taxon>Metazoa</taxon>
        <taxon>Ecdysozoa</taxon>
        <taxon>Nematoda</taxon>
        <taxon>Chromadorea</taxon>
        <taxon>Rhabditida</taxon>
        <taxon>Tylenchina</taxon>
        <taxon>Tylenchomorpha</taxon>
        <taxon>Tylenchoidea</taxon>
        <taxon>Meloidogynidae</taxon>
        <taxon>Meloidogyninae</taxon>
        <taxon>Meloidogyne</taxon>
        <taxon>Meloidogyne incognita group</taxon>
    </lineage>
</organism>
<dbReference type="Proteomes" id="UP000887563">
    <property type="component" value="Unplaced"/>
</dbReference>
<reference evidence="2" key="1">
    <citation type="submission" date="2022-11" db="UniProtKB">
        <authorList>
            <consortium name="WormBaseParasite"/>
        </authorList>
    </citation>
    <scope>IDENTIFICATION</scope>
</reference>
<name>A0A914MAJ2_MELIC</name>
<evidence type="ECO:0000313" key="1">
    <source>
        <dbReference type="Proteomes" id="UP000887563"/>
    </source>
</evidence>
<sequence>MCTQDQQKNSRKSAFMHHSLDDITRALFANLRGGVNEEDELMGAAHTCPLCESQLVPWFLGYFEESGQQYERILWTCPKQETRQCYFPMNILPLEVFWIRRSLEQMAKGIIPLPNLHLLPEKYHHLYPKLLPMERRNNKRKPEMRLAITPHSSSQLLRISSGDNIPRSSASSFNFTSETSVGTFLKDIHKSHHKASTSSDASSLAVQAPMDKCRKLVDLNPNTSSALVIHFLPKPVYHPLLFVQKSHKLLSDENFGLDTQYVQNNTAIQHHRYIVNVPFASTQTSQSEVVNQQLSHSLELRRFCQRIGGVIEGSNTCNNNQNNETTEKEKQNQTRYLSLIKNPSPVKLPSLIPTPSSILIEKKRKLKNQRRLERLNSRENERARSLSARFGIIPKLSKTKSVEDKRFELHEGILPQCSTLIQPHHPADEDFALFDSLCPGTTYSSISSSSIDCAESLATKNSDEARRRREVRKSARAQLPKYLLEEQRRKEEERLVSIQTEDNVRRKMELLLASALSRNKTKSETKTKITTCERNEPKTTAIEMSNFDNNHMELSGIPHDFHQDQMTSTSTVISSYRQKPSSELTPINYENEELNVDKFDVYDRCGTVMDISNDDEFDFGFGLENEFISGGSNIEDGNTLMHLNDDTSLLEELSNR</sequence>
<proteinExistence type="predicted"/>
<protein>
    <submittedName>
        <fullName evidence="2">Uncharacterized protein</fullName>
    </submittedName>
</protein>
<keyword evidence="1" id="KW-1185">Reference proteome</keyword>
<dbReference type="WBParaSite" id="Minc3s01533g24524">
    <property type="protein sequence ID" value="Minc3s01533g24524"/>
    <property type="gene ID" value="Minc3s01533g24524"/>
</dbReference>
<evidence type="ECO:0000313" key="2">
    <source>
        <dbReference type="WBParaSite" id="Minc3s01533g24524"/>
    </source>
</evidence>
<dbReference type="AlphaFoldDB" id="A0A914MAJ2"/>
<accession>A0A914MAJ2</accession>